<dbReference type="PANTHER" id="PTHR31636">
    <property type="entry name" value="OSJNBA0084A10.13 PROTEIN-RELATED"/>
    <property type="match status" value="1"/>
</dbReference>
<evidence type="ECO:0008006" key="7">
    <source>
        <dbReference type="Google" id="ProtNLM"/>
    </source>
</evidence>
<feature type="region of interest" description="Disordered" evidence="4">
    <location>
        <begin position="252"/>
        <end position="300"/>
    </location>
</feature>
<organism evidence="5 6">
    <name type="scientific">Saponaria officinalis</name>
    <name type="common">Common soapwort</name>
    <name type="synonym">Lychnis saponaria</name>
    <dbReference type="NCBI Taxonomy" id="3572"/>
    <lineage>
        <taxon>Eukaryota</taxon>
        <taxon>Viridiplantae</taxon>
        <taxon>Streptophyta</taxon>
        <taxon>Embryophyta</taxon>
        <taxon>Tracheophyta</taxon>
        <taxon>Spermatophyta</taxon>
        <taxon>Magnoliopsida</taxon>
        <taxon>eudicotyledons</taxon>
        <taxon>Gunneridae</taxon>
        <taxon>Pentapetalae</taxon>
        <taxon>Caryophyllales</taxon>
        <taxon>Caryophyllaceae</taxon>
        <taxon>Caryophylleae</taxon>
        <taxon>Saponaria</taxon>
    </lineage>
</organism>
<proteinExistence type="inferred from homology"/>
<evidence type="ECO:0000313" key="5">
    <source>
        <dbReference type="EMBL" id="KAK9724668.1"/>
    </source>
</evidence>
<sequence>MTSGYPGDFVYGGGGSGSGSGGGGTPGVPYEFRQQQRGMVLPDQIGQQRRVDLLMGKRSFADYQLLQQQQSHKQQQQQFQQRQQQQQQQTFSYLQKLQQQQQSMMMSQNPYLIRSIKQRTNGFSSSSISPLSSTIDLSSPNFNNNIINNNINMNNNNNNSCSTRFGVPVYQQPRQQQIPSLLNTYQFTNNPTQFNPPINSFISTTNQMLNPGQTAGFGYLNPVQNSVVPKTEPEDQKMLSTLQELEKHLLDDDDDDYDVTNQKDNDAVSGVTNSEWSDTFQDLLDPSPSPNPNPSPDPAQVCSSTICSNTTTSNNVISLSPSSSTSSCCSVSASASTVPVSAKQLIVEAATAISEGRNDAAVTEILSKLDQISDCKGNSEQRMGYYICNALRSRAFPSEHAPPVTAFSGGDQTAAMYTLYDISPCFKFGLLAANLVMLEAITKATQEGLKIHVIDFDVRNGAQYVNLLRALGERKAHAPSVMLKITVVETELGDKGGALECVKDELVGLAKRVGIDFNYSCSTRSIHELTRESLGCEEREAVVVNFAFRVYRVPDESVSMENLRDELLRRVKGLSPRAVTLVEQDMNGNTAPFMTRVNEACGYYGALFDSLEATLPRDNSDRCRVEDGLGRKMGNLIACEGRDRVERAEVFGKWRARMGMAGFELKPISQTVVESMRAKLNSTRGGNPGFTVKEENGGVGFGWMGRSLTAASAWR</sequence>
<comment type="similarity">
    <text evidence="3">Belongs to the GRAS family.</text>
</comment>
<comment type="caution">
    <text evidence="5">The sequence shown here is derived from an EMBL/GenBank/DDBJ whole genome shotgun (WGS) entry which is preliminary data.</text>
</comment>
<evidence type="ECO:0000256" key="4">
    <source>
        <dbReference type="SAM" id="MobiDB-lite"/>
    </source>
</evidence>
<feature type="compositionally biased region" description="Polar residues" evidence="4">
    <location>
        <begin position="270"/>
        <end position="280"/>
    </location>
</feature>
<protein>
    <recommendedName>
        <fullName evidence="7">Scarecrow-like protein 8</fullName>
    </recommendedName>
</protein>
<feature type="region of interest" description="SAW" evidence="3">
    <location>
        <begin position="638"/>
        <end position="715"/>
    </location>
</feature>
<evidence type="ECO:0000256" key="1">
    <source>
        <dbReference type="ARBA" id="ARBA00023015"/>
    </source>
</evidence>
<evidence type="ECO:0000256" key="3">
    <source>
        <dbReference type="PROSITE-ProRule" id="PRU01191"/>
    </source>
</evidence>
<keyword evidence="1" id="KW-0805">Transcription regulation</keyword>
<keyword evidence="6" id="KW-1185">Reference proteome</keyword>
<dbReference type="AlphaFoldDB" id="A0AAW1KVX6"/>
<dbReference type="Proteomes" id="UP001443914">
    <property type="component" value="Unassembled WGS sequence"/>
</dbReference>
<accession>A0AAW1KVX6</accession>
<feature type="region of interest" description="Leucine repeat II (LRII)" evidence="3">
    <location>
        <begin position="501"/>
        <end position="533"/>
    </location>
</feature>
<evidence type="ECO:0000313" key="6">
    <source>
        <dbReference type="Proteomes" id="UP001443914"/>
    </source>
</evidence>
<reference evidence="5" key="1">
    <citation type="submission" date="2024-03" db="EMBL/GenBank/DDBJ databases">
        <title>WGS assembly of Saponaria officinalis var. Norfolk2.</title>
        <authorList>
            <person name="Jenkins J."/>
            <person name="Shu S."/>
            <person name="Grimwood J."/>
            <person name="Barry K."/>
            <person name="Goodstein D."/>
            <person name="Schmutz J."/>
            <person name="Leebens-Mack J."/>
            <person name="Osbourn A."/>
        </authorList>
    </citation>
    <scope>NUCLEOTIDE SEQUENCE [LARGE SCALE GENOMIC DNA]</scope>
    <source>
        <strain evidence="5">JIC</strain>
    </source>
</reference>
<dbReference type="PROSITE" id="PS50985">
    <property type="entry name" value="GRAS"/>
    <property type="match status" value="1"/>
</dbReference>
<keyword evidence="2" id="KW-0804">Transcription</keyword>
<dbReference type="Pfam" id="PF03514">
    <property type="entry name" value="GRAS"/>
    <property type="match status" value="1"/>
</dbReference>
<feature type="short sequence motif" description="VHIID" evidence="3">
    <location>
        <begin position="451"/>
        <end position="455"/>
    </location>
</feature>
<feature type="compositionally biased region" description="Pro residues" evidence="4">
    <location>
        <begin position="287"/>
        <end position="297"/>
    </location>
</feature>
<dbReference type="EMBL" id="JBDFQZ010000005">
    <property type="protein sequence ID" value="KAK9724668.1"/>
    <property type="molecule type" value="Genomic_DNA"/>
</dbReference>
<name>A0AAW1KVX6_SAPOF</name>
<dbReference type="InterPro" id="IPR005202">
    <property type="entry name" value="TF_GRAS"/>
</dbReference>
<comment type="caution">
    <text evidence="3">Lacks conserved residue(s) required for the propagation of feature annotation.</text>
</comment>
<evidence type="ECO:0000256" key="2">
    <source>
        <dbReference type="ARBA" id="ARBA00023163"/>
    </source>
</evidence>
<gene>
    <name evidence="5" type="ORF">RND81_05G091000</name>
</gene>